<dbReference type="InterPro" id="IPR037124">
    <property type="entry name" value="Chaperonin_GroES_sf"/>
</dbReference>
<evidence type="ECO:0000313" key="2">
    <source>
        <dbReference type="EMBL" id="ASN63198.1"/>
    </source>
</evidence>
<dbReference type="GO" id="GO:0005524">
    <property type="term" value="F:ATP binding"/>
    <property type="evidence" value="ECO:0007669"/>
    <property type="project" value="InterPro"/>
</dbReference>
<dbReference type="PRINTS" id="PR00297">
    <property type="entry name" value="CHAPERONIN10"/>
</dbReference>
<evidence type="ECO:0000256" key="1">
    <source>
        <dbReference type="ARBA" id="ARBA00023186"/>
    </source>
</evidence>
<dbReference type="GO" id="GO:0044183">
    <property type="term" value="F:protein folding chaperone"/>
    <property type="evidence" value="ECO:0007669"/>
    <property type="project" value="InterPro"/>
</dbReference>
<dbReference type="Gene3D" id="2.30.33.40">
    <property type="entry name" value="GroES chaperonin"/>
    <property type="match status" value="1"/>
</dbReference>
<proteinExistence type="predicted"/>
<organism evidence="2">
    <name type="scientific">uncultured virus</name>
    <dbReference type="NCBI Taxonomy" id="340016"/>
    <lineage>
        <taxon>Viruses</taxon>
        <taxon>environmental samples</taxon>
    </lineage>
</organism>
<dbReference type="Pfam" id="PF00166">
    <property type="entry name" value="Cpn10"/>
    <property type="match status" value="1"/>
</dbReference>
<accession>A0A221S2P8</accession>
<name>A0A221S2P8_9VIRU</name>
<dbReference type="InterPro" id="IPR020818">
    <property type="entry name" value="Chaperonin_GroES"/>
</dbReference>
<dbReference type="InterPro" id="IPR011032">
    <property type="entry name" value="GroES-like_sf"/>
</dbReference>
<dbReference type="SMART" id="SM00883">
    <property type="entry name" value="Cpn10"/>
    <property type="match status" value="1"/>
</dbReference>
<dbReference type="CDD" id="cd00320">
    <property type="entry name" value="cpn10"/>
    <property type="match status" value="1"/>
</dbReference>
<gene>
    <name evidence="2" type="primary">groES</name>
</gene>
<sequence length="110" mass="12581">MMSKLPKPQGYRMLLKPWEPPIKTSGGVFLSDQSRELAKFACVVSEVIDMGPECYKNMDKSETTWCKVGDYVLTGKYVGLKFQYENEDYSIINDDEVVAIVPDPNKIKHR</sequence>
<reference evidence="2" key="1">
    <citation type="submission" date="2016-03" db="EMBL/GenBank/DDBJ databases">
        <title>Novel chaperonins are prevalent in the virioplankton and link to viral biology and ecology.</title>
        <authorList>
            <person name="Marine R.L."/>
            <person name="Nasko D.J."/>
            <person name="Polson S.W."/>
            <person name="Wommack K.E."/>
        </authorList>
    </citation>
    <scope>NUCLEOTIDE SEQUENCE</scope>
</reference>
<dbReference type="EMBL" id="KU970604">
    <property type="protein sequence ID" value="ASN63198.1"/>
    <property type="molecule type" value="Genomic_DNA"/>
</dbReference>
<keyword evidence="1" id="KW-0143">Chaperone</keyword>
<dbReference type="SUPFAM" id="SSF50129">
    <property type="entry name" value="GroES-like"/>
    <property type="match status" value="1"/>
</dbReference>
<protein>
    <submittedName>
        <fullName evidence="2">Co-chaperonin GroES</fullName>
    </submittedName>
</protein>